<evidence type="ECO:0000256" key="7">
    <source>
        <dbReference type="SAM" id="MobiDB-lite"/>
    </source>
</evidence>
<dbReference type="eggNOG" id="COG4783">
    <property type="taxonomic scope" value="Bacteria"/>
</dbReference>
<dbReference type="GO" id="GO:0004222">
    <property type="term" value="F:metalloendopeptidase activity"/>
    <property type="evidence" value="ECO:0007669"/>
    <property type="project" value="InterPro"/>
</dbReference>
<feature type="compositionally biased region" description="Low complexity" evidence="7">
    <location>
        <begin position="64"/>
        <end position="78"/>
    </location>
</feature>
<keyword evidence="1 6" id="KW-0645">Protease</keyword>
<evidence type="ECO:0000256" key="2">
    <source>
        <dbReference type="ARBA" id="ARBA00022723"/>
    </source>
</evidence>
<sequence length="421" mass="45029" precursor="true">MRNLTFAALLAVLPAIVLAQQPAAPAPATPAAPPAQGQTPATQAPASQTPAAQSPDKPADAKADPPASTQPAPAQSADKPGEKGTAAKPADTTAKKADPIPSPGEQLDPNIHKGTEEDVSAVGTRNIGGRGMGNWYSTNWEISNGKQFSMEIEKQSHLVTDPVVVEYVNRVGQNLVKNSDSKVPFTIKVLDTDEINAMALPGGFFYVNSGLILACDSEDELAGVMAHEISHVAAHHAAREMTRMNYMQIGSVPLMIFTQGTWTGYGIYEAAQLAVPLTFLQFSRQFEGEADFLGIQYMYKAGYDPQGMVSIFEKLDALEKHKPGALSKAFSDHPATPDRIAAVENEIATILPARPDYLVTTSEFDQVKARLARIQNKRGINDKKGGNKPTLRRTGSTNNDPNSTPTGTSSTDDRPTLGRKN</sequence>
<feature type="signal peptide" evidence="8">
    <location>
        <begin position="1"/>
        <end position="19"/>
    </location>
</feature>
<protein>
    <submittedName>
        <fullName evidence="10">Peptidase M48 Ste24p</fullName>
    </submittedName>
</protein>
<dbReference type="RefSeq" id="WP_014265004.1">
    <property type="nucleotide sequence ID" value="NC_016631.1"/>
</dbReference>
<accession>G8NQH6</accession>
<dbReference type="HOGENOM" id="CLU_029002_2_0_0"/>
<dbReference type="InterPro" id="IPR001915">
    <property type="entry name" value="Peptidase_M48"/>
</dbReference>
<comment type="cofactor">
    <cofactor evidence="6">
        <name>Zn(2+)</name>
        <dbReference type="ChEBI" id="CHEBI:29105"/>
    </cofactor>
    <text evidence="6">Binds 1 zinc ion per subunit.</text>
</comment>
<reference evidence="10 11" key="1">
    <citation type="submission" date="2011-11" db="EMBL/GenBank/DDBJ databases">
        <title>Complete sequence of Granulicella mallensis MP5ACTX8.</title>
        <authorList>
            <consortium name="US DOE Joint Genome Institute"/>
            <person name="Lucas S."/>
            <person name="Copeland A."/>
            <person name="Lapidus A."/>
            <person name="Cheng J.-F."/>
            <person name="Goodwin L."/>
            <person name="Pitluck S."/>
            <person name="Peters L."/>
            <person name="Lu M."/>
            <person name="Detter J.C."/>
            <person name="Han C."/>
            <person name="Tapia R."/>
            <person name="Land M."/>
            <person name="Hauser L."/>
            <person name="Kyrpides N."/>
            <person name="Ivanova N."/>
            <person name="Mikhailova N."/>
            <person name="Pagani I."/>
            <person name="Rawat S."/>
            <person name="Mannisto M."/>
            <person name="Haggblom M."/>
            <person name="Woyke T."/>
        </authorList>
    </citation>
    <scope>NUCLEOTIDE SEQUENCE [LARGE SCALE GENOMIC DNA]</scope>
    <source>
        <strain evidence="11">ATCC BAA-1857 / DSM 23137 / MP5ACTX8</strain>
    </source>
</reference>
<keyword evidence="5 6" id="KW-0482">Metalloprotease</keyword>
<evidence type="ECO:0000256" key="5">
    <source>
        <dbReference type="ARBA" id="ARBA00023049"/>
    </source>
</evidence>
<dbReference type="PANTHER" id="PTHR22726">
    <property type="entry name" value="METALLOENDOPEPTIDASE OMA1"/>
    <property type="match status" value="1"/>
</dbReference>
<dbReference type="OrthoDB" id="9810445at2"/>
<dbReference type="AlphaFoldDB" id="G8NQH6"/>
<evidence type="ECO:0000259" key="9">
    <source>
        <dbReference type="Pfam" id="PF01435"/>
    </source>
</evidence>
<dbReference type="PANTHER" id="PTHR22726:SF1">
    <property type="entry name" value="METALLOENDOPEPTIDASE OMA1, MITOCHONDRIAL"/>
    <property type="match status" value="1"/>
</dbReference>
<feature type="compositionally biased region" description="Low complexity" evidence="7">
    <location>
        <begin position="34"/>
        <end position="56"/>
    </location>
</feature>
<gene>
    <name evidence="10" type="ordered locus">AciX8_1787</name>
</gene>
<evidence type="ECO:0000256" key="8">
    <source>
        <dbReference type="SAM" id="SignalP"/>
    </source>
</evidence>
<dbReference type="KEGG" id="gma:AciX8_1787"/>
<dbReference type="InterPro" id="IPR051156">
    <property type="entry name" value="Mito/Outer_Membr_Metalloprot"/>
</dbReference>
<dbReference type="STRING" id="682795.AciX8_1787"/>
<feature type="region of interest" description="Disordered" evidence="7">
    <location>
        <begin position="375"/>
        <end position="421"/>
    </location>
</feature>
<feature type="chain" id="PRO_5003512197" evidence="8">
    <location>
        <begin position="20"/>
        <end position="421"/>
    </location>
</feature>
<dbReference type="Pfam" id="PF01435">
    <property type="entry name" value="Peptidase_M48"/>
    <property type="match status" value="1"/>
</dbReference>
<dbReference type="GO" id="GO:0046872">
    <property type="term" value="F:metal ion binding"/>
    <property type="evidence" value="ECO:0007669"/>
    <property type="project" value="UniProtKB-KW"/>
</dbReference>
<evidence type="ECO:0000256" key="4">
    <source>
        <dbReference type="ARBA" id="ARBA00022833"/>
    </source>
</evidence>
<feature type="compositionally biased region" description="Basic and acidic residues" evidence="7">
    <location>
        <begin position="411"/>
        <end position="421"/>
    </location>
</feature>
<evidence type="ECO:0000313" key="11">
    <source>
        <dbReference type="Proteomes" id="UP000007113"/>
    </source>
</evidence>
<dbReference type="Proteomes" id="UP000007113">
    <property type="component" value="Chromosome"/>
</dbReference>
<evidence type="ECO:0000256" key="3">
    <source>
        <dbReference type="ARBA" id="ARBA00022801"/>
    </source>
</evidence>
<keyword evidence="8" id="KW-0732">Signal</keyword>
<feature type="compositionally biased region" description="Pro residues" evidence="7">
    <location>
        <begin position="24"/>
        <end position="33"/>
    </location>
</feature>
<comment type="similarity">
    <text evidence="6">Belongs to the peptidase M48 family.</text>
</comment>
<name>G8NQH6_GRAMM</name>
<keyword evidence="2" id="KW-0479">Metal-binding</keyword>
<feature type="compositionally biased region" description="Polar residues" evidence="7">
    <location>
        <begin position="393"/>
        <end position="410"/>
    </location>
</feature>
<organism evidence="10 11">
    <name type="scientific">Granulicella mallensis (strain ATCC BAA-1857 / DSM 23137 / MP5ACTX8)</name>
    <dbReference type="NCBI Taxonomy" id="682795"/>
    <lineage>
        <taxon>Bacteria</taxon>
        <taxon>Pseudomonadati</taxon>
        <taxon>Acidobacteriota</taxon>
        <taxon>Terriglobia</taxon>
        <taxon>Terriglobales</taxon>
        <taxon>Acidobacteriaceae</taxon>
        <taxon>Granulicella</taxon>
    </lineage>
</organism>
<feature type="domain" description="Peptidase M48" evidence="9">
    <location>
        <begin position="166"/>
        <end position="346"/>
    </location>
</feature>
<proteinExistence type="inferred from homology"/>
<keyword evidence="11" id="KW-1185">Reference proteome</keyword>
<evidence type="ECO:0000313" key="10">
    <source>
        <dbReference type="EMBL" id="AEU36125.1"/>
    </source>
</evidence>
<dbReference type="Gene3D" id="3.30.2010.10">
    <property type="entry name" value="Metalloproteases ('zincins'), catalytic domain"/>
    <property type="match status" value="1"/>
</dbReference>
<dbReference type="EMBL" id="CP003130">
    <property type="protein sequence ID" value="AEU36125.1"/>
    <property type="molecule type" value="Genomic_DNA"/>
</dbReference>
<keyword evidence="3 6" id="KW-0378">Hydrolase</keyword>
<feature type="region of interest" description="Disordered" evidence="7">
    <location>
        <begin position="22"/>
        <end position="130"/>
    </location>
</feature>
<dbReference type="CDD" id="cd07333">
    <property type="entry name" value="M48C_bepA_like"/>
    <property type="match status" value="1"/>
</dbReference>
<dbReference type="GO" id="GO:0016020">
    <property type="term" value="C:membrane"/>
    <property type="evidence" value="ECO:0007669"/>
    <property type="project" value="TreeGrafter"/>
</dbReference>
<evidence type="ECO:0000256" key="6">
    <source>
        <dbReference type="RuleBase" id="RU003983"/>
    </source>
</evidence>
<evidence type="ECO:0000256" key="1">
    <source>
        <dbReference type="ARBA" id="ARBA00022670"/>
    </source>
</evidence>
<keyword evidence="4 6" id="KW-0862">Zinc</keyword>
<dbReference type="GO" id="GO:0051603">
    <property type="term" value="P:proteolysis involved in protein catabolic process"/>
    <property type="evidence" value="ECO:0007669"/>
    <property type="project" value="TreeGrafter"/>
</dbReference>